<reference evidence="1" key="1">
    <citation type="journal article" date="2020" name="Nature">
        <title>Giant virus diversity and host interactions through global metagenomics.</title>
        <authorList>
            <person name="Schulz F."/>
            <person name="Roux S."/>
            <person name="Paez-Espino D."/>
            <person name="Jungbluth S."/>
            <person name="Walsh D.A."/>
            <person name="Denef V.J."/>
            <person name="McMahon K.D."/>
            <person name="Konstantinidis K.T."/>
            <person name="Eloe-Fadrosh E.A."/>
            <person name="Kyrpides N.C."/>
            <person name="Woyke T."/>
        </authorList>
    </citation>
    <scope>NUCLEOTIDE SEQUENCE</scope>
    <source>
        <strain evidence="1">GVMAG-M-3300027892-73</strain>
    </source>
</reference>
<protein>
    <submittedName>
        <fullName evidence="1">Uncharacterized protein</fullName>
    </submittedName>
</protein>
<organism evidence="1">
    <name type="scientific">viral metagenome</name>
    <dbReference type="NCBI Taxonomy" id="1070528"/>
    <lineage>
        <taxon>unclassified sequences</taxon>
        <taxon>metagenomes</taxon>
        <taxon>organismal metagenomes</taxon>
    </lineage>
</organism>
<proteinExistence type="predicted"/>
<sequence length="162" mass="18836">MLVADLIENFEIDFVYYLQPVRNNIMENSKFTRLVYSNEHCSLNSIYLILDIKGEIVCDKYYNKFKYSFNIKSNSYLIDSLTKIEKDILKQVSIQKEMKCSLQQQFSSGSIKLLDVLSTGGDILLKISGIWETDTDYGLTYKFISCRSVVNHPLYNNSKLHK</sequence>
<dbReference type="AlphaFoldDB" id="A0A6C0LLU4"/>
<name>A0A6C0LLU4_9ZZZZ</name>
<evidence type="ECO:0000313" key="1">
    <source>
        <dbReference type="EMBL" id="QHU30955.1"/>
    </source>
</evidence>
<dbReference type="EMBL" id="MN740521">
    <property type="protein sequence ID" value="QHU30955.1"/>
    <property type="molecule type" value="Genomic_DNA"/>
</dbReference>
<accession>A0A6C0LLU4</accession>